<feature type="region of interest" description="Disordered" evidence="1">
    <location>
        <begin position="46"/>
        <end position="68"/>
    </location>
</feature>
<dbReference type="AlphaFoldDB" id="A0A653AH65"/>
<sequence>MPSFYQKLSPQARGYPGRSTGVLLEHAVGLTAEALYNGFFLQGLSSESTDRRRGIRSSHMFESQTKKG</sequence>
<dbReference type="EMBL" id="UPXX01000032">
    <property type="protein sequence ID" value="VBB47413.1"/>
    <property type="molecule type" value="Genomic_DNA"/>
</dbReference>
<evidence type="ECO:0000313" key="2">
    <source>
        <dbReference type="EMBL" id="VBB47413.1"/>
    </source>
</evidence>
<protein>
    <submittedName>
        <fullName evidence="2">Uncharacterized protein</fullName>
    </submittedName>
</protein>
<gene>
    <name evidence="2" type="ORF">TRIP_B50293</name>
</gene>
<evidence type="ECO:0000256" key="1">
    <source>
        <dbReference type="SAM" id="MobiDB-lite"/>
    </source>
</evidence>
<reference evidence="2" key="1">
    <citation type="submission" date="2018-07" db="EMBL/GenBank/DDBJ databases">
        <authorList>
            <consortium name="Genoscope - CEA"/>
            <person name="William W."/>
        </authorList>
    </citation>
    <scope>NUCLEOTIDE SEQUENCE</scope>
    <source>
        <strain evidence="2">IK1</strain>
    </source>
</reference>
<accession>A0A653AH65</accession>
<proteinExistence type="predicted"/>
<organism evidence="2">
    <name type="scientific">Uncultured Desulfatiglans sp</name>
    <dbReference type="NCBI Taxonomy" id="1748965"/>
    <lineage>
        <taxon>Bacteria</taxon>
        <taxon>Pseudomonadati</taxon>
        <taxon>Thermodesulfobacteriota</taxon>
        <taxon>Desulfobacteria</taxon>
        <taxon>Desulfatiglandales</taxon>
        <taxon>Desulfatiglandaceae</taxon>
        <taxon>Desulfatiglans</taxon>
        <taxon>environmental samples</taxon>
    </lineage>
</organism>
<name>A0A653AH65_UNCDX</name>